<accession>A0A1Q5T0M7</accession>
<evidence type="ECO:0000256" key="1">
    <source>
        <dbReference type="SAM" id="MobiDB-lite"/>
    </source>
</evidence>
<dbReference type="EMBL" id="MNBE01000723">
    <property type="protein sequence ID" value="OKO93827.1"/>
    <property type="molecule type" value="Genomic_DNA"/>
</dbReference>
<comment type="caution">
    <text evidence="2">The sequence shown here is derived from an EMBL/GenBank/DDBJ whole genome shotgun (WGS) entry which is preliminary data.</text>
</comment>
<proteinExistence type="predicted"/>
<feature type="region of interest" description="Disordered" evidence="1">
    <location>
        <begin position="1"/>
        <end position="21"/>
    </location>
</feature>
<organism evidence="2 3">
    <name type="scientific">Penicillium subrubescens</name>
    <dbReference type="NCBI Taxonomy" id="1316194"/>
    <lineage>
        <taxon>Eukaryota</taxon>
        <taxon>Fungi</taxon>
        <taxon>Dikarya</taxon>
        <taxon>Ascomycota</taxon>
        <taxon>Pezizomycotina</taxon>
        <taxon>Eurotiomycetes</taxon>
        <taxon>Eurotiomycetidae</taxon>
        <taxon>Eurotiales</taxon>
        <taxon>Aspergillaceae</taxon>
        <taxon>Penicillium</taxon>
    </lineage>
</organism>
<protein>
    <submittedName>
        <fullName evidence="2">Uncharacterized protein</fullName>
    </submittedName>
</protein>
<dbReference type="Proteomes" id="UP000186955">
    <property type="component" value="Unassembled WGS sequence"/>
</dbReference>
<reference evidence="2 3" key="1">
    <citation type="submission" date="2016-10" db="EMBL/GenBank/DDBJ databases">
        <title>Genome sequence of the ascomycete fungus Penicillium subrubescens.</title>
        <authorList>
            <person name="De Vries R.P."/>
            <person name="Peng M."/>
            <person name="Dilokpimol A."/>
            <person name="Hilden K."/>
            <person name="Makela M.R."/>
            <person name="Grigoriev I."/>
            <person name="Riley R."/>
            <person name="Granchi Z."/>
        </authorList>
    </citation>
    <scope>NUCLEOTIDE SEQUENCE [LARGE SCALE GENOMIC DNA]</scope>
    <source>
        <strain evidence="2 3">CBS 132785</strain>
    </source>
</reference>
<evidence type="ECO:0000313" key="3">
    <source>
        <dbReference type="Proteomes" id="UP000186955"/>
    </source>
</evidence>
<dbReference type="AlphaFoldDB" id="A0A1Q5T0M7"/>
<keyword evidence="3" id="KW-1185">Reference proteome</keyword>
<name>A0A1Q5T0M7_9EURO</name>
<sequence>MDRGGVGPSNPLLNSDPPCTHPDRLLGVGGYSVSGRPLLVLGPSAEWGWEEEGAGIGSNTVIYLVPIEIQLTRGNEGVRLSD</sequence>
<evidence type="ECO:0000313" key="2">
    <source>
        <dbReference type="EMBL" id="OKO93827.1"/>
    </source>
</evidence>
<gene>
    <name evidence="2" type="ORF">PENSUB_12106</name>
</gene>